<dbReference type="InterPro" id="IPR027417">
    <property type="entry name" value="P-loop_NTPase"/>
</dbReference>
<dbReference type="InterPro" id="IPR003439">
    <property type="entry name" value="ABC_transporter-like_ATP-bd"/>
</dbReference>
<organism evidence="6">
    <name type="scientific">freshwater metagenome</name>
    <dbReference type="NCBI Taxonomy" id="449393"/>
    <lineage>
        <taxon>unclassified sequences</taxon>
        <taxon>metagenomes</taxon>
        <taxon>ecological metagenomes</taxon>
    </lineage>
</organism>
<evidence type="ECO:0000256" key="3">
    <source>
        <dbReference type="ARBA" id="ARBA00022741"/>
    </source>
</evidence>
<name>A0A6J5YRP0_9ZZZZ</name>
<keyword evidence="1" id="KW-0813">Transport</keyword>
<accession>A0A6J5YRP0</accession>
<keyword evidence="4" id="KW-0067">ATP-binding</keyword>
<dbReference type="GO" id="GO:0005524">
    <property type="term" value="F:ATP binding"/>
    <property type="evidence" value="ECO:0007669"/>
    <property type="project" value="UniProtKB-KW"/>
</dbReference>
<dbReference type="InterPro" id="IPR017871">
    <property type="entry name" value="ABC_transporter-like_CS"/>
</dbReference>
<dbReference type="SUPFAM" id="SSF52540">
    <property type="entry name" value="P-loop containing nucleoside triphosphate hydrolases"/>
    <property type="match status" value="2"/>
</dbReference>
<dbReference type="PANTHER" id="PTHR43790:SF9">
    <property type="entry name" value="GALACTOFURANOSE TRANSPORTER ATP-BINDING PROTEIN YTFR"/>
    <property type="match status" value="1"/>
</dbReference>
<protein>
    <submittedName>
        <fullName evidence="6">Unannotated protein</fullName>
    </submittedName>
</protein>
<proteinExistence type="predicted"/>
<dbReference type="InterPro" id="IPR003593">
    <property type="entry name" value="AAA+_ATPase"/>
</dbReference>
<reference evidence="6" key="1">
    <citation type="submission" date="2020-05" db="EMBL/GenBank/DDBJ databases">
        <authorList>
            <person name="Chiriac C."/>
            <person name="Salcher M."/>
            <person name="Ghai R."/>
            <person name="Kavagutti S V."/>
        </authorList>
    </citation>
    <scope>NUCLEOTIDE SEQUENCE</scope>
</reference>
<evidence type="ECO:0000256" key="2">
    <source>
        <dbReference type="ARBA" id="ARBA00022737"/>
    </source>
</evidence>
<gene>
    <name evidence="6" type="ORF">UFOPK3820_00359</name>
</gene>
<evidence type="ECO:0000313" key="6">
    <source>
        <dbReference type="EMBL" id="CAB4333155.1"/>
    </source>
</evidence>
<dbReference type="PANTHER" id="PTHR43790">
    <property type="entry name" value="CARBOHYDRATE TRANSPORT ATP-BINDING PROTEIN MG119-RELATED"/>
    <property type="match status" value="1"/>
</dbReference>
<keyword evidence="3" id="KW-0547">Nucleotide-binding</keyword>
<dbReference type="Pfam" id="PF00005">
    <property type="entry name" value="ABC_tran"/>
    <property type="match status" value="2"/>
</dbReference>
<dbReference type="InterPro" id="IPR050107">
    <property type="entry name" value="ABC_carbohydrate_import_ATPase"/>
</dbReference>
<sequence length="534" mass="58891">MQDNAFAEVSSLKAGSQILKMSHISKRYQGVQALDKVELDVRSGEIHALLGGNGAGKSTLLKILSGLTNPDEGTIFFHGQRVAIESPRSAQELGISMIHQELSIIPDLSVLENIFLGQERLITQRKSWSPWVNRREMAEKVRSVATEFGITEEELWRPAGEFGALKKRSIEIVKALVVRPKILILDEPTSGLEEHEKELLFGHMRSLQRLGVALIWVTHHLDEVFGLADTATIMRDGKSVAQTSIEGINLNDLISLMFGSQAAALIEQPKIDRTAGKAGSKERFKTLEVVGFKREGVLKDISFDLWDGEILGIAGLAGAGRTELMRALMGIDKLDSGSINVFGKIGKIGHPEKAYELGIAMVPEDRKVLGILSEFSIEKSISISKLVNVLKKGFLSAKKEKDLASEFISKFSIKTPNSREKIRNLSGGNQQKVIISRCLNTNPRILIFDEPTQGIDIASKVEVHKLIRELAAAGKSVIVIASELNELIRLSDRIIILREGSIVGELESVPERIQINGYEVVEQDILYKSSRVKV</sequence>
<dbReference type="GO" id="GO:0016887">
    <property type="term" value="F:ATP hydrolysis activity"/>
    <property type="evidence" value="ECO:0007669"/>
    <property type="project" value="InterPro"/>
</dbReference>
<evidence type="ECO:0000256" key="4">
    <source>
        <dbReference type="ARBA" id="ARBA00022840"/>
    </source>
</evidence>
<feature type="domain" description="ABC transporter" evidence="5">
    <location>
        <begin position="282"/>
        <end position="524"/>
    </location>
</feature>
<dbReference type="PROSITE" id="PS50893">
    <property type="entry name" value="ABC_TRANSPORTER_2"/>
    <property type="match status" value="2"/>
</dbReference>
<evidence type="ECO:0000259" key="5">
    <source>
        <dbReference type="PROSITE" id="PS50893"/>
    </source>
</evidence>
<dbReference type="AlphaFoldDB" id="A0A6J5YRP0"/>
<keyword evidence="2" id="KW-0677">Repeat</keyword>
<evidence type="ECO:0000256" key="1">
    <source>
        <dbReference type="ARBA" id="ARBA00022448"/>
    </source>
</evidence>
<feature type="domain" description="ABC transporter" evidence="5">
    <location>
        <begin position="19"/>
        <end position="261"/>
    </location>
</feature>
<dbReference type="Gene3D" id="3.40.50.300">
    <property type="entry name" value="P-loop containing nucleotide triphosphate hydrolases"/>
    <property type="match status" value="2"/>
</dbReference>
<dbReference type="CDD" id="cd03216">
    <property type="entry name" value="ABC_Carb_Monos_I"/>
    <property type="match status" value="1"/>
</dbReference>
<dbReference type="PROSITE" id="PS00211">
    <property type="entry name" value="ABC_TRANSPORTER_1"/>
    <property type="match status" value="1"/>
</dbReference>
<dbReference type="CDD" id="cd03215">
    <property type="entry name" value="ABC_Carb_Monos_II"/>
    <property type="match status" value="1"/>
</dbReference>
<dbReference type="SMART" id="SM00382">
    <property type="entry name" value="AAA"/>
    <property type="match status" value="2"/>
</dbReference>
<dbReference type="EMBL" id="CAESAB010000008">
    <property type="protein sequence ID" value="CAB4333155.1"/>
    <property type="molecule type" value="Genomic_DNA"/>
</dbReference>